<evidence type="ECO:0000259" key="6">
    <source>
        <dbReference type="PROSITE" id="PS50931"/>
    </source>
</evidence>
<reference evidence="7 8" key="1">
    <citation type="submission" date="2018-07" db="EMBL/GenBank/DDBJ databases">
        <title>Genome sequence of Rhodococcus rhodnii ATCC 35071 from Rhodnius prolixus.</title>
        <authorList>
            <person name="Patel V."/>
            <person name="Vogel K.J."/>
        </authorList>
    </citation>
    <scope>NUCLEOTIDE SEQUENCE [LARGE SCALE GENOMIC DNA]</scope>
    <source>
        <strain evidence="7 8">ATCC 35071</strain>
    </source>
</reference>
<sequence>MTRGDGVPGYTMRQLAAFIAVAETGTISGAADTMHLSQSAVSAAVTDLERALGAQLCVRRRAHGISLTPTGEAVLGRARTLLQQATELQDDATGSTGTVVGPVAIGCYPALGPTLLPSMIAGFTSMYPRASVAFREETQNQLRGALESGQLDVAIVYDLDLPPTWRLEPLLRREPMVLLAADHPLAASGEPVALADLVAEPMILLDAPPSSNHALGLCRQAGFTPNVVYRTANFETARAFVGRGLGWTILLQRPHFDVTYEGRGVAPRPIRGGDVPAVSVVVAWPAKAVLSRVSRAFVTFARDLHRFG</sequence>
<dbReference type="GO" id="GO:0003700">
    <property type="term" value="F:DNA-binding transcription factor activity"/>
    <property type="evidence" value="ECO:0007669"/>
    <property type="project" value="InterPro"/>
</dbReference>
<dbReference type="InterPro" id="IPR036390">
    <property type="entry name" value="WH_DNA-bd_sf"/>
</dbReference>
<comment type="caution">
    <text evidence="7">The sequence shown here is derived from an EMBL/GenBank/DDBJ whole genome shotgun (WGS) entry which is preliminary data.</text>
</comment>
<evidence type="ECO:0000256" key="1">
    <source>
        <dbReference type="ARBA" id="ARBA00009437"/>
    </source>
</evidence>
<dbReference type="RefSeq" id="WP_010837351.1">
    <property type="nucleotide sequence ID" value="NZ_QRCM01000001.1"/>
</dbReference>
<dbReference type="CDD" id="cd08412">
    <property type="entry name" value="PBP2_PAO1_like"/>
    <property type="match status" value="1"/>
</dbReference>
<evidence type="ECO:0000256" key="5">
    <source>
        <dbReference type="ARBA" id="ARBA00023163"/>
    </source>
</evidence>
<name>A0A6P2CIK7_9NOCA</name>
<dbReference type="PANTHER" id="PTHR30346">
    <property type="entry name" value="TRANSCRIPTIONAL DUAL REGULATOR HCAR-RELATED"/>
    <property type="match status" value="1"/>
</dbReference>
<gene>
    <name evidence="7" type="ORF">DW322_17840</name>
</gene>
<dbReference type="EMBL" id="QRCM01000001">
    <property type="protein sequence ID" value="TXG91710.1"/>
    <property type="molecule type" value="Genomic_DNA"/>
</dbReference>
<dbReference type="GO" id="GO:0032993">
    <property type="term" value="C:protein-DNA complex"/>
    <property type="evidence" value="ECO:0007669"/>
    <property type="project" value="TreeGrafter"/>
</dbReference>
<evidence type="ECO:0000313" key="8">
    <source>
        <dbReference type="Proteomes" id="UP000471120"/>
    </source>
</evidence>
<protein>
    <submittedName>
        <fullName evidence="7">LysR family transcriptional regulator</fullName>
    </submittedName>
</protein>
<dbReference type="PROSITE" id="PS50931">
    <property type="entry name" value="HTH_LYSR"/>
    <property type="match status" value="1"/>
</dbReference>
<evidence type="ECO:0000256" key="3">
    <source>
        <dbReference type="ARBA" id="ARBA00023125"/>
    </source>
</evidence>
<keyword evidence="5" id="KW-0804">Transcription</keyword>
<evidence type="ECO:0000256" key="2">
    <source>
        <dbReference type="ARBA" id="ARBA00023015"/>
    </source>
</evidence>
<dbReference type="SUPFAM" id="SSF46785">
    <property type="entry name" value="Winged helix' DNA-binding domain"/>
    <property type="match status" value="1"/>
</dbReference>
<dbReference type="SUPFAM" id="SSF53850">
    <property type="entry name" value="Periplasmic binding protein-like II"/>
    <property type="match status" value="1"/>
</dbReference>
<dbReference type="Gene3D" id="1.10.10.10">
    <property type="entry name" value="Winged helix-like DNA-binding domain superfamily/Winged helix DNA-binding domain"/>
    <property type="match status" value="1"/>
</dbReference>
<dbReference type="Pfam" id="PF03466">
    <property type="entry name" value="LysR_substrate"/>
    <property type="match status" value="1"/>
</dbReference>
<accession>A0A6P2CIK7</accession>
<keyword evidence="3" id="KW-0238">DNA-binding</keyword>
<feature type="domain" description="HTH lysR-type" evidence="6">
    <location>
        <begin position="10"/>
        <end position="68"/>
    </location>
</feature>
<keyword evidence="2" id="KW-0805">Transcription regulation</keyword>
<dbReference type="Pfam" id="PF00126">
    <property type="entry name" value="HTH_1"/>
    <property type="match status" value="1"/>
</dbReference>
<dbReference type="FunFam" id="1.10.10.10:FF:000001">
    <property type="entry name" value="LysR family transcriptional regulator"/>
    <property type="match status" value="1"/>
</dbReference>
<keyword evidence="4" id="KW-0010">Activator</keyword>
<dbReference type="AlphaFoldDB" id="A0A6P2CIK7"/>
<evidence type="ECO:0000256" key="4">
    <source>
        <dbReference type="ARBA" id="ARBA00023159"/>
    </source>
</evidence>
<comment type="similarity">
    <text evidence="1">Belongs to the LysR transcriptional regulatory family.</text>
</comment>
<dbReference type="PRINTS" id="PR00039">
    <property type="entry name" value="HTHLYSR"/>
</dbReference>
<evidence type="ECO:0000313" key="7">
    <source>
        <dbReference type="EMBL" id="TXG91710.1"/>
    </source>
</evidence>
<dbReference type="PANTHER" id="PTHR30346:SF0">
    <property type="entry name" value="HCA OPERON TRANSCRIPTIONAL ACTIVATOR HCAR"/>
    <property type="match status" value="1"/>
</dbReference>
<dbReference type="Gene3D" id="3.40.190.10">
    <property type="entry name" value="Periplasmic binding protein-like II"/>
    <property type="match status" value="2"/>
</dbReference>
<dbReference type="GO" id="GO:0003677">
    <property type="term" value="F:DNA binding"/>
    <property type="evidence" value="ECO:0007669"/>
    <property type="project" value="UniProtKB-KW"/>
</dbReference>
<dbReference type="Proteomes" id="UP000471120">
    <property type="component" value="Unassembled WGS sequence"/>
</dbReference>
<proteinExistence type="inferred from homology"/>
<dbReference type="InterPro" id="IPR036388">
    <property type="entry name" value="WH-like_DNA-bd_sf"/>
</dbReference>
<dbReference type="InterPro" id="IPR005119">
    <property type="entry name" value="LysR_subst-bd"/>
</dbReference>
<organism evidence="7 8">
    <name type="scientific">Rhodococcus rhodnii</name>
    <dbReference type="NCBI Taxonomy" id="38312"/>
    <lineage>
        <taxon>Bacteria</taxon>
        <taxon>Bacillati</taxon>
        <taxon>Actinomycetota</taxon>
        <taxon>Actinomycetes</taxon>
        <taxon>Mycobacteriales</taxon>
        <taxon>Nocardiaceae</taxon>
        <taxon>Rhodococcus</taxon>
    </lineage>
</organism>
<dbReference type="InterPro" id="IPR000847">
    <property type="entry name" value="LysR_HTH_N"/>
</dbReference>